<evidence type="ECO:0000259" key="2">
    <source>
        <dbReference type="PROSITE" id="PS50102"/>
    </source>
</evidence>
<dbReference type="InterPro" id="IPR000504">
    <property type="entry name" value="RRM_dom"/>
</dbReference>
<dbReference type="InterPro" id="IPR035979">
    <property type="entry name" value="RBD_domain_sf"/>
</dbReference>
<keyword evidence="1" id="KW-0694">RNA-binding</keyword>
<dbReference type="Gene3D" id="3.30.70.330">
    <property type="match status" value="1"/>
</dbReference>
<name>A0A6A6N9H4_HEVBR</name>
<sequence length="78" mass="8968">MAQKSSFSTVTEVFEILGSSEHRGLGFVQFAIREDANRAIELKMVHPLEVRKLLLNKLRVVLPKSSVRQRRLKVDLIH</sequence>
<dbReference type="SUPFAM" id="SSF54928">
    <property type="entry name" value="RNA-binding domain, RBD"/>
    <property type="match status" value="1"/>
</dbReference>
<dbReference type="PROSITE" id="PS50102">
    <property type="entry name" value="RRM"/>
    <property type="match status" value="1"/>
</dbReference>
<keyword evidence="4" id="KW-1185">Reference proteome</keyword>
<reference evidence="3 4" key="1">
    <citation type="journal article" date="2020" name="Mol. Plant">
        <title>The Chromosome-Based Rubber Tree Genome Provides New Insights into Spurge Genome Evolution and Rubber Biosynthesis.</title>
        <authorList>
            <person name="Liu J."/>
            <person name="Shi C."/>
            <person name="Shi C.C."/>
            <person name="Li W."/>
            <person name="Zhang Q.J."/>
            <person name="Zhang Y."/>
            <person name="Li K."/>
            <person name="Lu H.F."/>
            <person name="Shi C."/>
            <person name="Zhu S.T."/>
            <person name="Xiao Z.Y."/>
            <person name="Nan H."/>
            <person name="Yue Y."/>
            <person name="Zhu X.G."/>
            <person name="Wu Y."/>
            <person name="Hong X.N."/>
            <person name="Fan G.Y."/>
            <person name="Tong Y."/>
            <person name="Zhang D."/>
            <person name="Mao C.L."/>
            <person name="Liu Y.L."/>
            <person name="Hao S.J."/>
            <person name="Liu W.Q."/>
            <person name="Lv M.Q."/>
            <person name="Zhang H.B."/>
            <person name="Liu Y."/>
            <person name="Hu-Tang G.R."/>
            <person name="Wang J.P."/>
            <person name="Wang J.H."/>
            <person name="Sun Y.H."/>
            <person name="Ni S.B."/>
            <person name="Chen W.B."/>
            <person name="Zhang X.C."/>
            <person name="Jiao Y.N."/>
            <person name="Eichler E.E."/>
            <person name="Li G.H."/>
            <person name="Liu X."/>
            <person name="Gao L.Z."/>
        </authorList>
    </citation>
    <scope>NUCLEOTIDE SEQUENCE [LARGE SCALE GENOMIC DNA]</scope>
    <source>
        <strain evidence="4">cv. GT1</strain>
        <tissue evidence="3">Leaf</tissue>
    </source>
</reference>
<dbReference type="Proteomes" id="UP000467840">
    <property type="component" value="Chromosome 11"/>
</dbReference>
<evidence type="ECO:0000313" key="3">
    <source>
        <dbReference type="EMBL" id="KAF2322852.1"/>
    </source>
</evidence>
<proteinExistence type="predicted"/>
<evidence type="ECO:0000256" key="1">
    <source>
        <dbReference type="PROSITE-ProRule" id="PRU00176"/>
    </source>
</evidence>
<protein>
    <recommendedName>
        <fullName evidence="2">RRM domain-containing protein</fullName>
    </recommendedName>
</protein>
<evidence type="ECO:0000313" key="4">
    <source>
        <dbReference type="Proteomes" id="UP000467840"/>
    </source>
</evidence>
<comment type="caution">
    <text evidence="3">The sequence shown here is derived from an EMBL/GenBank/DDBJ whole genome shotgun (WGS) entry which is preliminary data.</text>
</comment>
<dbReference type="InterPro" id="IPR012677">
    <property type="entry name" value="Nucleotide-bd_a/b_plait_sf"/>
</dbReference>
<accession>A0A6A6N9H4</accession>
<dbReference type="EMBL" id="JAAGAX010000002">
    <property type="protein sequence ID" value="KAF2322852.1"/>
    <property type="molecule type" value="Genomic_DNA"/>
</dbReference>
<dbReference type="AlphaFoldDB" id="A0A6A6N9H4"/>
<dbReference type="GO" id="GO:0003723">
    <property type="term" value="F:RNA binding"/>
    <property type="evidence" value="ECO:0007669"/>
    <property type="project" value="UniProtKB-UniRule"/>
</dbReference>
<feature type="domain" description="RRM" evidence="2">
    <location>
        <begin position="1"/>
        <end position="78"/>
    </location>
</feature>
<gene>
    <name evidence="3" type="ORF">GH714_031380</name>
</gene>
<organism evidence="3 4">
    <name type="scientific">Hevea brasiliensis</name>
    <name type="common">Para rubber tree</name>
    <name type="synonym">Siphonia brasiliensis</name>
    <dbReference type="NCBI Taxonomy" id="3981"/>
    <lineage>
        <taxon>Eukaryota</taxon>
        <taxon>Viridiplantae</taxon>
        <taxon>Streptophyta</taxon>
        <taxon>Embryophyta</taxon>
        <taxon>Tracheophyta</taxon>
        <taxon>Spermatophyta</taxon>
        <taxon>Magnoliopsida</taxon>
        <taxon>eudicotyledons</taxon>
        <taxon>Gunneridae</taxon>
        <taxon>Pentapetalae</taxon>
        <taxon>rosids</taxon>
        <taxon>fabids</taxon>
        <taxon>Malpighiales</taxon>
        <taxon>Euphorbiaceae</taxon>
        <taxon>Crotonoideae</taxon>
        <taxon>Micrandreae</taxon>
        <taxon>Hevea</taxon>
    </lineage>
</organism>